<evidence type="ECO:0000313" key="4">
    <source>
        <dbReference type="Proteomes" id="UP000283269"/>
    </source>
</evidence>
<comment type="caution">
    <text evidence="3">The sequence shown here is derived from an EMBL/GenBank/DDBJ whole genome shotgun (WGS) entry which is preliminary data.</text>
</comment>
<protein>
    <recommendedName>
        <fullName evidence="2">DUF6534 domain-containing protein</fullName>
    </recommendedName>
</protein>
<reference evidence="3 4" key="1">
    <citation type="journal article" date="2018" name="Evol. Lett.">
        <title>Horizontal gene cluster transfer increased hallucinogenic mushroom diversity.</title>
        <authorList>
            <person name="Reynolds H.T."/>
            <person name="Vijayakumar V."/>
            <person name="Gluck-Thaler E."/>
            <person name="Korotkin H.B."/>
            <person name="Matheny P.B."/>
            <person name="Slot J.C."/>
        </authorList>
    </citation>
    <scope>NUCLEOTIDE SEQUENCE [LARGE SCALE GENOMIC DNA]</scope>
    <source>
        <strain evidence="3 4">2631</strain>
    </source>
</reference>
<feature type="transmembrane region" description="Helical" evidence="1">
    <location>
        <begin position="77"/>
        <end position="98"/>
    </location>
</feature>
<dbReference type="InParanoid" id="A0A409XPS5"/>
<feature type="domain" description="DUF6534" evidence="2">
    <location>
        <begin position="16"/>
        <end position="131"/>
    </location>
</feature>
<dbReference type="OrthoDB" id="3051328at2759"/>
<proteinExistence type="predicted"/>
<keyword evidence="1" id="KW-0812">Transmembrane</keyword>
<feature type="non-terminal residue" evidence="3">
    <location>
        <position position="1"/>
    </location>
</feature>
<dbReference type="Proteomes" id="UP000283269">
    <property type="component" value="Unassembled WGS sequence"/>
</dbReference>
<name>A0A409XPS5_PSICY</name>
<evidence type="ECO:0000256" key="1">
    <source>
        <dbReference type="SAM" id="Phobius"/>
    </source>
</evidence>
<keyword evidence="4" id="KW-1185">Reference proteome</keyword>
<organism evidence="3 4">
    <name type="scientific">Psilocybe cyanescens</name>
    <dbReference type="NCBI Taxonomy" id="93625"/>
    <lineage>
        <taxon>Eukaryota</taxon>
        <taxon>Fungi</taxon>
        <taxon>Dikarya</taxon>
        <taxon>Basidiomycota</taxon>
        <taxon>Agaricomycotina</taxon>
        <taxon>Agaricomycetes</taxon>
        <taxon>Agaricomycetidae</taxon>
        <taxon>Agaricales</taxon>
        <taxon>Agaricineae</taxon>
        <taxon>Strophariaceae</taxon>
        <taxon>Psilocybe</taxon>
    </lineage>
</organism>
<dbReference type="Pfam" id="PF20152">
    <property type="entry name" value="DUF6534"/>
    <property type="match status" value="1"/>
</dbReference>
<feature type="transmembrane region" description="Helical" evidence="1">
    <location>
        <begin position="6"/>
        <end position="31"/>
    </location>
</feature>
<feature type="transmembrane region" description="Helical" evidence="1">
    <location>
        <begin position="110"/>
        <end position="129"/>
    </location>
</feature>
<keyword evidence="1" id="KW-1133">Transmembrane helix</keyword>
<sequence length="171" mass="19450">NDHPQNILAATLATGVAIDISLAVGLTAVLWPQYMRGTFMLKSYADYHYLSRRRRIAADDMRMMVLRLTKRMLQRQILFSVNTGMWTALAALIVFVIFMKSGSDDFTVYGYFHIMSPIYFFTVLTGINARSYLRKEDRDTSPTHISDPGTMRFAESLCSRTPKNDEISGDS</sequence>
<dbReference type="InterPro" id="IPR045339">
    <property type="entry name" value="DUF6534"/>
</dbReference>
<evidence type="ECO:0000313" key="3">
    <source>
        <dbReference type="EMBL" id="PPQ92805.1"/>
    </source>
</evidence>
<evidence type="ECO:0000259" key="2">
    <source>
        <dbReference type="Pfam" id="PF20152"/>
    </source>
</evidence>
<gene>
    <name evidence="3" type="ORF">CVT25_004063</name>
</gene>
<dbReference type="AlphaFoldDB" id="A0A409XPS5"/>
<keyword evidence="1" id="KW-0472">Membrane</keyword>
<dbReference type="EMBL" id="NHYD01000964">
    <property type="protein sequence ID" value="PPQ92805.1"/>
    <property type="molecule type" value="Genomic_DNA"/>
</dbReference>
<accession>A0A409XPS5</accession>